<dbReference type="Proteomes" id="UP000728032">
    <property type="component" value="Unassembled WGS sequence"/>
</dbReference>
<dbReference type="AlphaFoldDB" id="A0A7R9M5C6"/>
<evidence type="ECO:0000313" key="2">
    <source>
        <dbReference type="Proteomes" id="UP000728032"/>
    </source>
</evidence>
<keyword evidence="2" id="KW-1185">Reference proteome</keyword>
<protein>
    <submittedName>
        <fullName evidence="1">Uncharacterized protein</fullName>
    </submittedName>
</protein>
<reference evidence="1" key="1">
    <citation type="submission" date="2020-11" db="EMBL/GenBank/DDBJ databases">
        <authorList>
            <person name="Tran Van P."/>
        </authorList>
    </citation>
    <scope>NUCLEOTIDE SEQUENCE</scope>
</reference>
<organism evidence="1">
    <name type="scientific">Oppiella nova</name>
    <dbReference type="NCBI Taxonomy" id="334625"/>
    <lineage>
        <taxon>Eukaryota</taxon>
        <taxon>Metazoa</taxon>
        <taxon>Ecdysozoa</taxon>
        <taxon>Arthropoda</taxon>
        <taxon>Chelicerata</taxon>
        <taxon>Arachnida</taxon>
        <taxon>Acari</taxon>
        <taxon>Acariformes</taxon>
        <taxon>Sarcoptiformes</taxon>
        <taxon>Oribatida</taxon>
        <taxon>Brachypylina</taxon>
        <taxon>Oppioidea</taxon>
        <taxon>Oppiidae</taxon>
        <taxon>Oppiella</taxon>
    </lineage>
</organism>
<dbReference type="EMBL" id="CAJPVJ010007208">
    <property type="protein sequence ID" value="CAG2171065.1"/>
    <property type="molecule type" value="Genomic_DNA"/>
</dbReference>
<name>A0A7R9M5C6_9ACAR</name>
<dbReference type="OrthoDB" id="2386367at2759"/>
<sequence length="138" mass="16238">MDEASCQTKCLIPDKLKMWDEDHCEMKYIHHNKTRFDLVVKHCLTRLLSHLNKSAADNILFLFANTFGSDNSLAIIKSELDKLRQSTQNIDIELHNDNMYCFDYDSFKYAVAQAPPYNIKLNAHEKNKQNKYWKSLHI</sequence>
<accession>A0A7R9M5C6</accession>
<dbReference type="PANTHER" id="PTHR32046:SF11">
    <property type="entry name" value="IMMUNE-ASSOCIATED NUCLEOTIDE-BINDING PROTEIN 10-LIKE"/>
    <property type="match status" value="1"/>
</dbReference>
<gene>
    <name evidence="1" type="ORF">ONB1V03_LOCUS10531</name>
</gene>
<evidence type="ECO:0000313" key="1">
    <source>
        <dbReference type="EMBL" id="CAD7653878.1"/>
    </source>
</evidence>
<dbReference type="PANTHER" id="PTHR32046">
    <property type="entry name" value="G DOMAIN-CONTAINING PROTEIN"/>
    <property type="match status" value="1"/>
</dbReference>
<proteinExistence type="predicted"/>
<dbReference type="EMBL" id="OC922033">
    <property type="protein sequence ID" value="CAD7653878.1"/>
    <property type="molecule type" value="Genomic_DNA"/>
</dbReference>